<evidence type="ECO:0000256" key="2">
    <source>
        <dbReference type="ARBA" id="ARBA00023125"/>
    </source>
</evidence>
<evidence type="ECO:0000256" key="1">
    <source>
        <dbReference type="ARBA" id="ARBA00023015"/>
    </source>
</evidence>
<dbReference type="InterPro" id="IPR028082">
    <property type="entry name" value="Peripla_BP_I"/>
</dbReference>
<dbReference type="Gene3D" id="3.40.50.2300">
    <property type="match status" value="2"/>
</dbReference>
<dbReference type="InterPro" id="IPR046335">
    <property type="entry name" value="LacI/GalR-like_sensor"/>
</dbReference>
<name>A0ABV1KE80_9PSEU</name>
<feature type="domain" description="HTH lacI-type" evidence="5">
    <location>
        <begin position="1"/>
        <end position="53"/>
    </location>
</feature>
<feature type="region of interest" description="Disordered" evidence="4">
    <location>
        <begin position="316"/>
        <end position="342"/>
    </location>
</feature>
<keyword evidence="7" id="KW-1185">Reference proteome</keyword>
<organism evidence="6 7">
    <name type="scientific">Pseudonocardia nematodicida</name>
    <dbReference type="NCBI Taxonomy" id="1206997"/>
    <lineage>
        <taxon>Bacteria</taxon>
        <taxon>Bacillati</taxon>
        <taxon>Actinomycetota</taxon>
        <taxon>Actinomycetes</taxon>
        <taxon>Pseudonocardiales</taxon>
        <taxon>Pseudonocardiaceae</taxon>
        <taxon>Pseudonocardia</taxon>
    </lineage>
</organism>
<sequence length="342" mass="35284">MTDVAARAGVSRALVSIVFRDRPGASAGTRARVLAAAEAIGYRPDSAAQRLARGRSRAVGVMTTVGEPFEAELIETIYAEAGVLGYDVLLTARTAARGELVAVEELLAHRCEALVLLGPEMSDELLAELATRTTVAVVGRGVAGVDSAHTADADGVRRAVEHVAAAGHRAIMHVDGGGGPNARARRAGYLRGMADADLCAEARVLPGAYDEAAGIAAARLLLAGDELPTAVLAGNDRCALGLLDTLRRAGVEVPGQVSVVGYNDDRVSRLAHVDLTTVRQDAAALARGAVRAVAARLDDPRSEPVELMLPPHLVVRGTTGPARSQTGPTGAAVPEDRVSSKA</sequence>
<comment type="caution">
    <text evidence="6">The sequence shown here is derived from an EMBL/GenBank/DDBJ whole genome shotgun (WGS) entry which is preliminary data.</text>
</comment>
<accession>A0ABV1KE80</accession>
<dbReference type="PANTHER" id="PTHR30146">
    <property type="entry name" value="LACI-RELATED TRANSCRIPTIONAL REPRESSOR"/>
    <property type="match status" value="1"/>
</dbReference>
<dbReference type="SMART" id="SM00354">
    <property type="entry name" value="HTH_LACI"/>
    <property type="match status" value="1"/>
</dbReference>
<dbReference type="PANTHER" id="PTHR30146:SF153">
    <property type="entry name" value="LACTOSE OPERON REPRESSOR"/>
    <property type="match status" value="1"/>
</dbReference>
<gene>
    <name evidence="6" type="ORF">WIS52_20065</name>
</gene>
<evidence type="ECO:0000256" key="4">
    <source>
        <dbReference type="SAM" id="MobiDB-lite"/>
    </source>
</evidence>
<dbReference type="InterPro" id="IPR000843">
    <property type="entry name" value="HTH_LacI"/>
</dbReference>
<keyword evidence="3" id="KW-0804">Transcription</keyword>
<keyword evidence="1" id="KW-0805">Transcription regulation</keyword>
<evidence type="ECO:0000256" key="3">
    <source>
        <dbReference type="ARBA" id="ARBA00023163"/>
    </source>
</evidence>
<evidence type="ECO:0000259" key="5">
    <source>
        <dbReference type="PROSITE" id="PS50932"/>
    </source>
</evidence>
<dbReference type="SUPFAM" id="SSF47413">
    <property type="entry name" value="lambda repressor-like DNA-binding domains"/>
    <property type="match status" value="1"/>
</dbReference>
<dbReference type="GO" id="GO:0003677">
    <property type="term" value="F:DNA binding"/>
    <property type="evidence" value="ECO:0007669"/>
    <property type="project" value="UniProtKB-KW"/>
</dbReference>
<keyword evidence="2 6" id="KW-0238">DNA-binding</keyword>
<dbReference type="InterPro" id="IPR010982">
    <property type="entry name" value="Lambda_DNA-bd_dom_sf"/>
</dbReference>
<dbReference type="CDD" id="cd06267">
    <property type="entry name" value="PBP1_LacI_sugar_binding-like"/>
    <property type="match status" value="1"/>
</dbReference>
<dbReference type="CDD" id="cd01392">
    <property type="entry name" value="HTH_LacI"/>
    <property type="match status" value="1"/>
</dbReference>
<protein>
    <submittedName>
        <fullName evidence="6">LacI family DNA-binding transcriptional regulator</fullName>
    </submittedName>
</protein>
<dbReference type="Pfam" id="PF00356">
    <property type="entry name" value="LacI"/>
    <property type="match status" value="1"/>
</dbReference>
<proteinExistence type="predicted"/>
<reference evidence="6 7" key="1">
    <citation type="submission" date="2024-03" db="EMBL/GenBank/DDBJ databases">
        <title>Draft genome sequence of Pseudonocardia nematodicida JCM 31783.</title>
        <authorList>
            <person name="Butdee W."/>
            <person name="Duangmal K."/>
        </authorList>
    </citation>
    <scope>NUCLEOTIDE SEQUENCE [LARGE SCALE GENOMIC DNA]</scope>
    <source>
        <strain evidence="6 7">JCM 31783</strain>
    </source>
</reference>
<dbReference type="EMBL" id="JBEDNQ010000008">
    <property type="protein sequence ID" value="MEQ3552770.1"/>
    <property type="molecule type" value="Genomic_DNA"/>
</dbReference>
<evidence type="ECO:0000313" key="7">
    <source>
        <dbReference type="Proteomes" id="UP001494902"/>
    </source>
</evidence>
<dbReference type="SUPFAM" id="SSF53822">
    <property type="entry name" value="Periplasmic binding protein-like I"/>
    <property type="match status" value="1"/>
</dbReference>
<dbReference type="Gene3D" id="1.10.260.40">
    <property type="entry name" value="lambda repressor-like DNA-binding domains"/>
    <property type="match status" value="1"/>
</dbReference>
<dbReference type="PROSITE" id="PS50932">
    <property type="entry name" value="HTH_LACI_2"/>
    <property type="match status" value="1"/>
</dbReference>
<dbReference type="Pfam" id="PF13377">
    <property type="entry name" value="Peripla_BP_3"/>
    <property type="match status" value="1"/>
</dbReference>
<evidence type="ECO:0000313" key="6">
    <source>
        <dbReference type="EMBL" id="MEQ3552770.1"/>
    </source>
</evidence>
<dbReference type="Proteomes" id="UP001494902">
    <property type="component" value="Unassembled WGS sequence"/>
</dbReference>